<name>K7A2P5_9ALTE</name>
<dbReference type="HOGENOM" id="CLU_118985_1_0_6"/>
<sequence>MSFYSEKAPKINSVHWLISLLVGCLLSISLSVNAQQNEPLAEQPINTTVTEQLQQLRKEVVALNRDLFVLEEDLLFPSSTQVVVYLSMDVGAYFNLDAVELKIDDKVVTYHLYTEKQIQALFKGGVQKLHIDNLAQGKHQLTAFFIGKGPQDREYKRATSITFTKTAEAKSLELSIIDSSLKQQPVFEAIEL</sequence>
<dbReference type="KEGG" id="gps:C427_0645"/>
<gene>
    <name evidence="3" type="ORF">C427_0645</name>
</gene>
<keyword evidence="2" id="KW-0732">Signal</keyword>
<dbReference type="Proteomes" id="UP000011864">
    <property type="component" value="Chromosome"/>
</dbReference>
<dbReference type="PROSITE" id="PS51257">
    <property type="entry name" value="PROKAR_LIPOPROTEIN"/>
    <property type="match status" value="1"/>
</dbReference>
<organism evidence="3 4">
    <name type="scientific">Paraglaciecola psychrophila 170</name>
    <dbReference type="NCBI Taxonomy" id="1129794"/>
    <lineage>
        <taxon>Bacteria</taxon>
        <taxon>Pseudomonadati</taxon>
        <taxon>Pseudomonadota</taxon>
        <taxon>Gammaproteobacteria</taxon>
        <taxon>Alteromonadales</taxon>
        <taxon>Alteromonadaceae</taxon>
        <taxon>Paraglaciecola</taxon>
    </lineage>
</organism>
<dbReference type="PATRIC" id="fig|1129794.4.peg.640"/>
<accession>K7A2P5</accession>
<proteinExistence type="predicted"/>
<reference evidence="3 4" key="1">
    <citation type="journal article" date="2013" name="Genome Announc.">
        <title>Complete Genome Sequence of Glaciecola psychrophila Strain 170T.</title>
        <authorList>
            <person name="Yin J."/>
            <person name="Chen J."/>
            <person name="Liu G."/>
            <person name="Yu Y."/>
            <person name="Song L."/>
            <person name="Wang X."/>
            <person name="Qu X."/>
        </authorList>
    </citation>
    <scope>NUCLEOTIDE SEQUENCE [LARGE SCALE GENOMIC DNA]</scope>
    <source>
        <strain evidence="3 4">170</strain>
    </source>
</reference>
<evidence type="ECO:0000313" key="3">
    <source>
        <dbReference type="EMBL" id="AGH42755.1"/>
    </source>
</evidence>
<dbReference type="STRING" id="1129794.C427_0645"/>
<dbReference type="AlphaFoldDB" id="K7A2P5"/>
<feature type="chain" id="PRO_5003902499" description="AraC family transcriptional regulator" evidence="2">
    <location>
        <begin position="35"/>
        <end position="192"/>
    </location>
</feature>
<keyword evidence="1" id="KW-0175">Coiled coil</keyword>
<evidence type="ECO:0008006" key="5">
    <source>
        <dbReference type="Google" id="ProtNLM"/>
    </source>
</evidence>
<evidence type="ECO:0000256" key="2">
    <source>
        <dbReference type="SAM" id="SignalP"/>
    </source>
</evidence>
<dbReference type="OrthoDB" id="5395931at2"/>
<evidence type="ECO:0000313" key="4">
    <source>
        <dbReference type="Proteomes" id="UP000011864"/>
    </source>
</evidence>
<feature type="coiled-coil region" evidence="1">
    <location>
        <begin position="46"/>
        <end position="73"/>
    </location>
</feature>
<protein>
    <recommendedName>
        <fullName evidence="5">AraC family transcriptional regulator</fullName>
    </recommendedName>
</protein>
<dbReference type="eggNOG" id="ENOG5031XQC">
    <property type="taxonomic scope" value="Bacteria"/>
</dbReference>
<feature type="signal peptide" evidence="2">
    <location>
        <begin position="1"/>
        <end position="34"/>
    </location>
</feature>
<dbReference type="EMBL" id="CP003837">
    <property type="protein sequence ID" value="AGH42755.1"/>
    <property type="molecule type" value="Genomic_DNA"/>
</dbReference>
<keyword evidence="4" id="KW-1185">Reference proteome</keyword>
<dbReference type="RefSeq" id="WP_007636216.1">
    <property type="nucleotide sequence ID" value="NC_020514.1"/>
</dbReference>
<evidence type="ECO:0000256" key="1">
    <source>
        <dbReference type="SAM" id="Coils"/>
    </source>
</evidence>